<sequence>MSAPDPVVAPTPVHRPRPASTQAAAPFRNSAGLLAFGFAGVFFGPIVSGISSIAVLDAVFEVVGFLGVIGGGVMLATGIYRLADHVDAWSFARRR</sequence>
<feature type="transmembrane region" description="Helical" evidence="2">
    <location>
        <begin position="33"/>
        <end position="56"/>
    </location>
</feature>
<keyword evidence="2" id="KW-0812">Transmembrane</keyword>
<accession>A0A413RHG3</accession>
<dbReference type="AlphaFoldDB" id="A0A413RHG3"/>
<gene>
    <name evidence="3" type="ORF">D1825_17005</name>
</gene>
<dbReference type="EMBL" id="QWKP01000222">
    <property type="protein sequence ID" value="RHA37562.1"/>
    <property type="molecule type" value="Genomic_DNA"/>
</dbReference>
<dbReference type="RefSeq" id="WP_118768606.1">
    <property type="nucleotide sequence ID" value="NZ_QWKP01000222.1"/>
</dbReference>
<protein>
    <submittedName>
        <fullName evidence="3">Uncharacterized protein</fullName>
    </submittedName>
</protein>
<organism evidence="3 4">
    <name type="scientific">Cellulomonas rhizosphaerae</name>
    <dbReference type="NCBI Taxonomy" id="2293719"/>
    <lineage>
        <taxon>Bacteria</taxon>
        <taxon>Bacillati</taxon>
        <taxon>Actinomycetota</taxon>
        <taxon>Actinomycetes</taxon>
        <taxon>Micrococcales</taxon>
        <taxon>Cellulomonadaceae</taxon>
        <taxon>Cellulomonas</taxon>
    </lineage>
</organism>
<feature type="region of interest" description="Disordered" evidence="1">
    <location>
        <begin position="1"/>
        <end position="22"/>
    </location>
</feature>
<reference evidence="3 4" key="1">
    <citation type="submission" date="2018-08" db="EMBL/GenBank/DDBJ databases">
        <title>Cellulomonas rhizosphaerae sp. nov., a novel actinomycete isolated from soil.</title>
        <authorList>
            <person name="Tian Y."/>
        </authorList>
    </citation>
    <scope>NUCLEOTIDE SEQUENCE [LARGE SCALE GENOMIC DNA]</scope>
    <source>
        <strain evidence="3 4">NEAU-TCZ24</strain>
    </source>
</reference>
<evidence type="ECO:0000313" key="3">
    <source>
        <dbReference type="EMBL" id="RHA37562.1"/>
    </source>
</evidence>
<evidence type="ECO:0000313" key="4">
    <source>
        <dbReference type="Proteomes" id="UP000283374"/>
    </source>
</evidence>
<comment type="caution">
    <text evidence="3">The sequence shown here is derived from an EMBL/GenBank/DDBJ whole genome shotgun (WGS) entry which is preliminary data.</text>
</comment>
<keyword evidence="2" id="KW-1133">Transmembrane helix</keyword>
<name>A0A413RHG3_9CELL</name>
<evidence type="ECO:0000256" key="2">
    <source>
        <dbReference type="SAM" id="Phobius"/>
    </source>
</evidence>
<dbReference type="Proteomes" id="UP000283374">
    <property type="component" value="Unassembled WGS sequence"/>
</dbReference>
<feature type="transmembrane region" description="Helical" evidence="2">
    <location>
        <begin position="62"/>
        <end position="83"/>
    </location>
</feature>
<keyword evidence="4" id="KW-1185">Reference proteome</keyword>
<evidence type="ECO:0000256" key="1">
    <source>
        <dbReference type="SAM" id="MobiDB-lite"/>
    </source>
</evidence>
<proteinExistence type="predicted"/>
<keyword evidence="2" id="KW-0472">Membrane</keyword>